<dbReference type="InterPro" id="IPR051802">
    <property type="entry name" value="YfhM-like"/>
</dbReference>
<dbReference type="PANTHER" id="PTHR40094:SF1">
    <property type="entry name" value="UBIQUITIN DOMAIN-CONTAINING PROTEIN"/>
    <property type="match status" value="1"/>
</dbReference>
<protein>
    <submittedName>
        <fullName evidence="4">Alpha-2-macroglobulin family protein</fullName>
    </submittedName>
</protein>
<evidence type="ECO:0000313" key="5">
    <source>
        <dbReference type="Proteomes" id="UP001501126"/>
    </source>
</evidence>
<dbReference type="InterPro" id="IPR011625">
    <property type="entry name" value="A2M_N_BRD"/>
</dbReference>
<name>A0ABP3Y3H4_9FLAO</name>
<evidence type="ECO:0000256" key="1">
    <source>
        <dbReference type="ARBA" id="ARBA00010556"/>
    </source>
</evidence>
<feature type="domain" description="Alpha-2-macroglobulin" evidence="3">
    <location>
        <begin position="1234"/>
        <end position="1324"/>
    </location>
</feature>
<dbReference type="Proteomes" id="UP001501126">
    <property type="component" value="Unassembled WGS sequence"/>
</dbReference>
<dbReference type="PANTHER" id="PTHR40094">
    <property type="entry name" value="ALPHA-2-MACROGLOBULIN HOMOLOG"/>
    <property type="match status" value="1"/>
</dbReference>
<dbReference type="InterPro" id="IPR001599">
    <property type="entry name" value="Macroglobln_a2"/>
</dbReference>
<proteinExistence type="inferred from homology"/>
<keyword evidence="5" id="KW-1185">Reference proteome</keyword>
<evidence type="ECO:0000313" key="4">
    <source>
        <dbReference type="EMBL" id="GAA0876088.1"/>
    </source>
</evidence>
<comment type="similarity">
    <text evidence="1">Belongs to the protease inhibitor I39 (alpha-2-macroglobulin) family. Bacterial alpha-2-macroglobulin subfamily.</text>
</comment>
<sequence>MTPTDSEVPSKIEMNFQGDYSELWRQADSLEKKGLYRSALAVVQTIDQKAGQDKNIPEQVKALIHIVKFSSYFEEEDQVKAIAQMQQRIEKAEAPLKQILHSVTAQLYWNYFQNNRWKFMNRTATESFDQSDIRTWDLTKLSREVRDHFLLSLSAADTLKGIRIDKFSAILSNAEKKPVLLPTLYDFLAYEALDFFESASFQLHRPIEEFTVNDARHFATNDVFTQLEFSTPDSLATVYYAFVIHRDLARFHSKDQEPSTRIQTTLRRLNFARSHSTHPEKENFYFAALAKLAEEYPSHPFTSETNYNIALFLNQRGDTYTKDNDTFRLDKKKALQLCEETITKFPEATGANWCAALKSQILSKEVTLQTDLAIYPGASNKLKINYRNIDSLYFRVARIDWDFFIKNRTYGKELIHELTKLPVEKSWSVQLRDFEDYQNHSVLTAIEQIPQGHYVLLSSPTADFREENNAIAYAGFYATELSVLTKDDPDGNKVYTVLNRKTGVPIKGATIQVYEYNYGYSSRSYQLKKAEKLSTDAEGSAVLKSSGKYRNIYIHVSSGKDEFSDATRHYLSRRYEEKEQTKYTTNLFTDRKIYRPGQKIYFKGILMKHTGDLHEIQPNTTGKVEFYDANYQKVAEMKYTSNAFGSFSGEFEAPKGMLNGTMHIKNANRGAVYFSVEDYKRPKFEVSTLPLEGAYKIGEKVTVKGEAKNFAGSVVDGAKVSYRVTRTMRYPVWKFYRGSYFGAPDQEITNGSTETNDKGEFTIIFDAKKDPKAQSQYSPIYNYTVTIDVTDITGETQSTTQTVAVAEHAMELSFGISETVNRTKRSVFALKSTNLNGQKVSATGTVTIHKLSEPGQLFKPNQEYVTDYSELSESELREQFPYDDFKEARLPENLKREQQIFSTSFSTAESDSIHLNGMEKWKTGRYVLEAKSIDAFGVEVKTVTYFTLYDTGEKTAPTNEFWWVHAEKTSCEPGETAEFIIASAANATQVFVEAEGKTGVFFKKRIVLSNEQQVIRIPVKEEHRGNFAVRFSGVKEGVFYSQQFSVLVPHSNKKLDVTFETFRNKLLPGQKEEWKVKIKGPKGEKVAAEMLAAMYDASLDQFAANSFSMSVFGQFYPRSAWSSTSFGSETAYIYENEWNKILSPSARPFPHLNWFGYSSSHYLYSLRGQTRKVELEEVSIMADSAAPQREKAERDDNGGGRTELNEKENSGAQQDDDKDAASPTTQIRTNLNETAFFYPHLRTNDKGEVLISFTIPEALTRWKFISMAHTKDLKTGFLTEEIVTQKDLMILPNPPRFMREGDQMTFTAKVSNLSDKELKGTAKLELFDALTMQPVTQAFGLTANTSSFSVTAKQSALLAWKINVPSDMGAVVYRVSATAGQFSDGEENALPVLSNRMLVTESLPLPSKGIGSRLFTLDKLLQSGQSNTLSHYQLTLEYTSNPAWYAVQAMPYMMEYPYECAEQIFTRYYANALATEVANSNPKIKQVFDTWKNSSPDAFLSNLEKNQELKSLLLEETPWVMSAHKESERKKRIGLLFDLNRMSGELKVAIRKLEKMQVSNGAWPWFPGMPENRYITQHIVTGLGHLDRLGVKDVRKDHTIWNMTRKAIGYLDERIIEDLERVKKHNPKTYLTEQHISQTQLQYLYARSYFPEIPVTDKLQEAHAYYLKQMQNYWLKFSIQSQAMIALTAHRFAVQNFPEQVLASLKERALMSDEMGMYWKDNAGGYYWYQAPIETQALLIEAFDEVTKDVAAVEEMKVWLLKQKQTTDWKTTKATANAVYALLMRGTDLLANEETVQIEVGGKRVDPSATGQQSEAGTGYFKTSWQDEEIRPEMGQVKVTRTTEGVSWGALYWQYFEDLDKITPHATPLQLEKKLFLVKRTSSGEVMTPVSDQTTLNPGDKIRVRIVLRTDRDLEYVHMKDMRAAGVEPVNVFSQYKYQGGIGYYESTRDAATNFFIDYLRKGTYVFEYDVRANLAGDFSNGITTIQCMYAPEFTSHSKGIRLKIK</sequence>
<accession>A0ABP3Y3H4</accession>
<dbReference type="InterPro" id="IPR002890">
    <property type="entry name" value="MG2"/>
</dbReference>
<dbReference type="Pfam" id="PF07703">
    <property type="entry name" value="A2M_BRD"/>
    <property type="match status" value="1"/>
</dbReference>
<dbReference type="SMART" id="SM01360">
    <property type="entry name" value="A2M"/>
    <property type="match status" value="1"/>
</dbReference>
<organism evidence="4 5">
    <name type="scientific">Wandonia haliotis</name>
    <dbReference type="NCBI Taxonomy" id="574963"/>
    <lineage>
        <taxon>Bacteria</taxon>
        <taxon>Pseudomonadati</taxon>
        <taxon>Bacteroidota</taxon>
        <taxon>Flavobacteriia</taxon>
        <taxon>Flavobacteriales</taxon>
        <taxon>Crocinitomicaceae</taxon>
        <taxon>Wandonia</taxon>
    </lineage>
</organism>
<gene>
    <name evidence="4" type="ORF">GCM10009118_24980</name>
</gene>
<dbReference type="Gene3D" id="1.50.10.20">
    <property type="match status" value="1"/>
</dbReference>
<evidence type="ECO:0000256" key="2">
    <source>
        <dbReference type="SAM" id="MobiDB-lite"/>
    </source>
</evidence>
<reference evidence="5" key="1">
    <citation type="journal article" date="2019" name="Int. J. Syst. Evol. Microbiol.">
        <title>The Global Catalogue of Microorganisms (GCM) 10K type strain sequencing project: providing services to taxonomists for standard genome sequencing and annotation.</title>
        <authorList>
            <consortium name="The Broad Institute Genomics Platform"/>
            <consortium name="The Broad Institute Genome Sequencing Center for Infectious Disease"/>
            <person name="Wu L."/>
            <person name="Ma J."/>
        </authorList>
    </citation>
    <scope>NUCLEOTIDE SEQUENCE [LARGE SCALE GENOMIC DNA]</scope>
    <source>
        <strain evidence="5">JCM 16083</strain>
    </source>
</reference>
<dbReference type="SUPFAM" id="SSF48239">
    <property type="entry name" value="Terpenoid cyclases/Protein prenyltransferases"/>
    <property type="match status" value="1"/>
</dbReference>
<comment type="caution">
    <text evidence="4">The sequence shown here is derived from an EMBL/GenBank/DDBJ whole genome shotgun (WGS) entry which is preliminary data.</text>
</comment>
<dbReference type="EMBL" id="BAAAFH010000021">
    <property type="protein sequence ID" value="GAA0876088.1"/>
    <property type="molecule type" value="Genomic_DNA"/>
</dbReference>
<dbReference type="InterPro" id="IPR008930">
    <property type="entry name" value="Terpenoid_cyclase/PrenylTrfase"/>
</dbReference>
<evidence type="ECO:0000259" key="3">
    <source>
        <dbReference type="SMART" id="SM01360"/>
    </source>
</evidence>
<dbReference type="Pfam" id="PF00207">
    <property type="entry name" value="A2M"/>
    <property type="match status" value="1"/>
</dbReference>
<dbReference type="InterPro" id="IPR041246">
    <property type="entry name" value="Bact_MG10"/>
</dbReference>
<dbReference type="Gene3D" id="2.60.40.1930">
    <property type="match status" value="1"/>
</dbReference>
<feature type="compositionally biased region" description="Basic and acidic residues" evidence="2">
    <location>
        <begin position="1188"/>
        <end position="1209"/>
    </location>
</feature>
<dbReference type="Pfam" id="PF01835">
    <property type="entry name" value="MG2"/>
    <property type="match status" value="1"/>
</dbReference>
<dbReference type="Pfam" id="PF17973">
    <property type="entry name" value="bMG10"/>
    <property type="match status" value="1"/>
</dbReference>
<feature type="region of interest" description="Disordered" evidence="2">
    <location>
        <begin position="1184"/>
        <end position="1223"/>
    </location>
</feature>